<organism evidence="2 3">
    <name type="scientific">Paramarasmius palmivorus</name>
    <dbReference type="NCBI Taxonomy" id="297713"/>
    <lineage>
        <taxon>Eukaryota</taxon>
        <taxon>Fungi</taxon>
        <taxon>Dikarya</taxon>
        <taxon>Basidiomycota</taxon>
        <taxon>Agaricomycotina</taxon>
        <taxon>Agaricomycetes</taxon>
        <taxon>Agaricomycetidae</taxon>
        <taxon>Agaricales</taxon>
        <taxon>Marasmiineae</taxon>
        <taxon>Marasmiaceae</taxon>
        <taxon>Paramarasmius</taxon>
    </lineage>
</organism>
<feature type="region of interest" description="Disordered" evidence="1">
    <location>
        <begin position="812"/>
        <end position="880"/>
    </location>
</feature>
<dbReference type="EMBL" id="JAYKXP010000019">
    <property type="protein sequence ID" value="KAK7047652.1"/>
    <property type="molecule type" value="Genomic_DNA"/>
</dbReference>
<keyword evidence="3" id="KW-1185">Reference proteome</keyword>
<gene>
    <name evidence="2" type="ORF">VNI00_006420</name>
</gene>
<dbReference type="Proteomes" id="UP001383192">
    <property type="component" value="Unassembled WGS sequence"/>
</dbReference>
<comment type="caution">
    <text evidence="2">The sequence shown here is derived from an EMBL/GenBank/DDBJ whole genome shotgun (WGS) entry which is preliminary data.</text>
</comment>
<feature type="compositionally biased region" description="Polar residues" evidence="1">
    <location>
        <begin position="22"/>
        <end position="32"/>
    </location>
</feature>
<evidence type="ECO:0000313" key="2">
    <source>
        <dbReference type="EMBL" id="KAK7047652.1"/>
    </source>
</evidence>
<evidence type="ECO:0000256" key="1">
    <source>
        <dbReference type="SAM" id="MobiDB-lite"/>
    </source>
</evidence>
<feature type="compositionally biased region" description="Low complexity" evidence="1">
    <location>
        <begin position="868"/>
        <end position="880"/>
    </location>
</feature>
<reference evidence="2 3" key="1">
    <citation type="submission" date="2024-01" db="EMBL/GenBank/DDBJ databases">
        <title>A draft genome for a cacao thread blight-causing isolate of Paramarasmius palmivorus.</title>
        <authorList>
            <person name="Baruah I.K."/>
            <person name="Bukari Y."/>
            <person name="Amoako-Attah I."/>
            <person name="Meinhardt L.W."/>
            <person name="Bailey B.A."/>
            <person name="Cohen S.P."/>
        </authorList>
    </citation>
    <scope>NUCLEOTIDE SEQUENCE [LARGE SCALE GENOMIC DNA]</scope>
    <source>
        <strain evidence="2 3">GH-12</strain>
    </source>
</reference>
<feature type="region of interest" description="Disordered" evidence="1">
    <location>
        <begin position="1145"/>
        <end position="1171"/>
    </location>
</feature>
<protein>
    <submittedName>
        <fullName evidence="2">Uncharacterized protein</fullName>
    </submittedName>
</protein>
<sequence>MGASSTLGPSPFTAPNFLPTPESHSQPETSTPVGVPGSLPTGPTPHAPSRRNSQNVGYMPVTSEATRAQIKWLRKELDEDVDEEVKINLVVYLRKFDAQQRQLLAQIELAIVKQGDRVVEAVTGGPHDRIHDKELRQVWKDMGWRLLVPTTEFVLTLHDYFVSQHRDMYIFDAHLSRPPRLGSTTADVNKALSDAIAAAKKRTEDKWALKSLTVTNLQPIWEVFDADASGLLQWLAYWASGRHFAIWQYSQKISGILQDMHQLLRTRVLPLNRYAIDRYLHRMKTLNRVLSSTFPCDDPPQGELNQRVSTYTQKEEERMDRILSCLDYDIDGPDTIELITSRYHIERDFFPLIYLLLRRHLSLVRLACDVVFDGEEMNTPAQSLRNVFKAVKARVTLLETLFLQRGLNPLAQLSNFAFGMYHFVYQRYDPIFPLIEDKNDDVIAKISSAPVTRLKAGVHEVEAEPVFEGDADPIEFESCIGNGINGCWTGYFMDAEGADVLGLVRFRVSNWIEAVGAFDGTGMYGKGTLTVEGSYDLNDKILEAKFRTKGAPQLGDVGEEINIVVVGTLKAIVAGEPGSALQTQHTIHARWGHSEDSLNGRLYFSQTPAWVHLLRVSLGNQYPTEAHYKPAGWRWRFAIHAVRYRVRSQRGMLDPDGHCFIRLKLIRRAVALFKQQQLVGPLSIRAIEETENIQRALPPTLVNTCLWLARSSPWPTVHFNETLLTSETFCSICQKPGGPNGWWTCKLEEIRIKASQLVHRRDLNEFVNDAIAAERTAYQRYRSRPVDVSSFPLPSGFHPYSFTPFSPLSPISENSEEGEFTSTGFSSSPTEEKNMFPSHSPVSPSPASTPSSLALPDGRRRRVRFSTDDTTQTFSSRSSTPELLNSGVLLSCACCGAGLPNENGDAIWVCLVCSIVKTEELVGICTRCELLNRKGIAPHLAHRHDHTLVQIRPWHSPVGIDDYTAATPDGFTPRTPGTPYPSYPGRLPDAEYDKGPNYRTWSGKDLPPKRQGKGMRTVKPPLHSTRLNNLIYVLVFLSTLLTAYYSYRVVQWKTEVGGWWNLAVGRKPAQMIHETGTQRQPQHHKNTGESVEDRINALAVALGMPPQDLAKAIAGAVREYVPPASLTSIRERETAGPAVDVLLGKKAPPKGSESAAGGDNAAEAAKEGATGVVEGVMDSFVGMDEP</sequence>
<feature type="compositionally biased region" description="Low complexity" evidence="1">
    <location>
        <begin position="1155"/>
        <end position="1171"/>
    </location>
</feature>
<proteinExistence type="predicted"/>
<evidence type="ECO:0000313" key="3">
    <source>
        <dbReference type="Proteomes" id="UP001383192"/>
    </source>
</evidence>
<feature type="region of interest" description="Disordered" evidence="1">
    <location>
        <begin position="1"/>
        <end position="59"/>
    </location>
</feature>
<feature type="region of interest" description="Disordered" evidence="1">
    <location>
        <begin position="998"/>
        <end position="1020"/>
    </location>
</feature>
<dbReference type="AlphaFoldDB" id="A0AAW0D9J8"/>
<name>A0AAW0D9J8_9AGAR</name>
<feature type="compositionally biased region" description="Low complexity" evidence="1">
    <location>
        <begin position="837"/>
        <end position="856"/>
    </location>
</feature>
<feature type="compositionally biased region" description="Polar residues" evidence="1">
    <location>
        <begin position="820"/>
        <end position="829"/>
    </location>
</feature>
<accession>A0AAW0D9J8</accession>